<comment type="caution">
    <text evidence="4">The sequence shown here is derived from an EMBL/GenBank/DDBJ whole genome shotgun (WGS) entry which is preliminary data.</text>
</comment>
<dbReference type="Proteomes" id="UP001583186">
    <property type="component" value="Unassembled WGS sequence"/>
</dbReference>
<proteinExistence type="predicted"/>
<feature type="compositionally biased region" description="Basic and acidic residues" evidence="3">
    <location>
        <begin position="185"/>
        <end position="196"/>
    </location>
</feature>
<gene>
    <name evidence="4" type="ORF">Sste5346_002752</name>
</gene>
<feature type="region of interest" description="Disordered" evidence="3">
    <location>
        <begin position="347"/>
        <end position="386"/>
    </location>
</feature>
<dbReference type="EMBL" id="JAWCUI010000011">
    <property type="protein sequence ID" value="KAL1899886.1"/>
    <property type="molecule type" value="Genomic_DNA"/>
</dbReference>
<accession>A0ABR3ZGV0</accession>
<feature type="region of interest" description="Disordered" evidence="3">
    <location>
        <begin position="175"/>
        <end position="242"/>
    </location>
</feature>
<dbReference type="SUPFAM" id="SSF52540">
    <property type="entry name" value="P-loop containing nucleoside triphosphate hydrolases"/>
    <property type="match status" value="1"/>
</dbReference>
<feature type="compositionally biased region" description="Low complexity" evidence="3">
    <location>
        <begin position="357"/>
        <end position="373"/>
    </location>
</feature>
<name>A0ABR3ZGV0_9PEZI</name>
<dbReference type="SMART" id="SM00173">
    <property type="entry name" value="RAS"/>
    <property type="match status" value="1"/>
</dbReference>
<evidence type="ECO:0000313" key="4">
    <source>
        <dbReference type="EMBL" id="KAL1899886.1"/>
    </source>
</evidence>
<keyword evidence="5" id="KW-1185">Reference proteome</keyword>
<evidence type="ECO:0000256" key="2">
    <source>
        <dbReference type="ARBA" id="ARBA00023134"/>
    </source>
</evidence>
<dbReference type="PROSITE" id="PS51421">
    <property type="entry name" value="RAS"/>
    <property type="match status" value="1"/>
</dbReference>
<dbReference type="Gene3D" id="3.40.50.300">
    <property type="entry name" value="P-loop containing nucleotide triphosphate hydrolases"/>
    <property type="match status" value="1"/>
</dbReference>
<reference evidence="4 5" key="1">
    <citation type="journal article" date="2024" name="IMA Fungus">
        <title>IMA Genome - F19 : A genome assembly and annotation guide to empower mycologists, including annotated draft genome sequences of Ceratocystis pirilliformis, Diaporthe australafricana, Fusarium ophioides, Paecilomyces lecythidis, and Sporothrix stenoceras.</title>
        <authorList>
            <person name="Aylward J."/>
            <person name="Wilson A.M."/>
            <person name="Visagie C.M."/>
            <person name="Spraker J."/>
            <person name="Barnes I."/>
            <person name="Buitendag C."/>
            <person name="Ceriani C."/>
            <person name="Del Mar Angel L."/>
            <person name="du Plessis D."/>
            <person name="Fuchs T."/>
            <person name="Gasser K."/>
            <person name="Kramer D."/>
            <person name="Li W."/>
            <person name="Munsamy K."/>
            <person name="Piso A."/>
            <person name="Price J.L."/>
            <person name="Sonnekus B."/>
            <person name="Thomas C."/>
            <person name="van der Nest A."/>
            <person name="van Dijk A."/>
            <person name="van Heerden A."/>
            <person name="van Vuuren N."/>
            <person name="Yilmaz N."/>
            <person name="Duong T.A."/>
            <person name="van der Merwe N.A."/>
            <person name="Wingfield M.J."/>
            <person name="Wingfield B.D."/>
        </authorList>
    </citation>
    <scope>NUCLEOTIDE SEQUENCE [LARGE SCALE GENOMIC DNA]</scope>
    <source>
        <strain evidence="4 5">CMW 5346</strain>
    </source>
</reference>
<dbReference type="InterPro" id="IPR001806">
    <property type="entry name" value="Small_GTPase"/>
</dbReference>
<dbReference type="InterPro" id="IPR020849">
    <property type="entry name" value="Small_GTPase_Ras-type"/>
</dbReference>
<dbReference type="InterPro" id="IPR027417">
    <property type="entry name" value="P-loop_NTPase"/>
</dbReference>
<dbReference type="PANTHER" id="PTHR24070">
    <property type="entry name" value="RAS, DI-RAS, AND RHEB FAMILY MEMBERS OF SMALL GTPASE SUPERFAMILY"/>
    <property type="match status" value="1"/>
</dbReference>
<organism evidence="4 5">
    <name type="scientific">Sporothrix stenoceras</name>
    <dbReference type="NCBI Taxonomy" id="5173"/>
    <lineage>
        <taxon>Eukaryota</taxon>
        <taxon>Fungi</taxon>
        <taxon>Dikarya</taxon>
        <taxon>Ascomycota</taxon>
        <taxon>Pezizomycotina</taxon>
        <taxon>Sordariomycetes</taxon>
        <taxon>Sordariomycetidae</taxon>
        <taxon>Ophiostomatales</taxon>
        <taxon>Ophiostomataceae</taxon>
        <taxon>Sporothrix</taxon>
    </lineage>
</organism>
<protein>
    <submittedName>
        <fullName evidence="4">Uncharacterized protein</fullName>
    </submittedName>
</protein>
<dbReference type="PROSITE" id="PS51419">
    <property type="entry name" value="RAB"/>
    <property type="match status" value="1"/>
</dbReference>
<evidence type="ECO:0000256" key="1">
    <source>
        <dbReference type="ARBA" id="ARBA00022741"/>
    </source>
</evidence>
<evidence type="ECO:0000313" key="5">
    <source>
        <dbReference type="Proteomes" id="UP001583186"/>
    </source>
</evidence>
<feature type="region of interest" description="Disordered" evidence="3">
    <location>
        <begin position="106"/>
        <end position="131"/>
    </location>
</feature>
<feature type="compositionally biased region" description="Basic residues" evidence="3">
    <location>
        <begin position="197"/>
        <end position="209"/>
    </location>
</feature>
<keyword evidence="2" id="KW-0342">GTP-binding</keyword>
<evidence type="ECO:0000256" key="3">
    <source>
        <dbReference type="SAM" id="MobiDB-lite"/>
    </source>
</evidence>
<keyword evidence="1" id="KW-0547">Nucleotide-binding</keyword>
<sequence>MGSMVWTSDEARYLKAIFTWQDRFDDEQDGGNRVQTAAARACIGDFRVLLIGAKGVGKTALLTRFCDGSFQEGAPPDPRFVRGGRRPLRIDKFMYSMDVLEMPSQHLAEDDQQGEGAANGKLSRGSPSPTVTPAAMMLEQALAITEAAIVVYDVCNPASFQQARRLYDRLRQERGMGAHGPQQADKTKVAQDDTRPKTSKRAVPKKKSMRFLSYKKDQQQQQQNQKEEAESNHGRSISVGGARAKPARPFALLLVGTKSDADDSERHVAWIDGSKAAALPSPSTAVPPVPPIPSLPGLQLDSGHPPSSSPTFFIEASAKTGDNVTDVFVQIGREILRQRAERQRLRDEQEALQAQNAATASGSSSTTTKTNTSLLRMKSQASATTTATRRTFGVLRVLFGRRPVAVPESQAVA</sequence>
<dbReference type="SMART" id="SM00175">
    <property type="entry name" value="RAB"/>
    <property type="match status" value="1"/>
</dbReference>